<dbReference type="EMBL" id="JBHOMY010000011">
    <property type="protein sequence ID" value="MFC1455985.1"/>
    <property type="molecule type" value="Genomic_DNA"/>
</dbReference>
<reference evidence="2 3" key="1">
    <citation type="submission" date="2024-09" db="EMBL/GenBank/DDBJ databases">
        <title>Nodulacao em especies de Leguminosae Basais da Amazonia e Caracterizacao dos Rizobios e Bacterias Associadas aos Nodulos.</title>
        <authorList>
            <person name="Jambeiro I.C.A."/>
            <person name="Lopes I.S."/>
            <person name="Aguiar E.R.G.R."/>
            <person name="Santos A.F.J."/>
            <person name="Dos Santos J.M.F."/>
            <person name="Gross E."/>
        </authorList>
    </citation>
    <scope>NUCLEOTIDE SEQUENCE [LARGE SCALE GENOMIC DNA]</scope>
    <source>
        <strain evidence="2 3">BRUESC1165</strain>
    </source>
</reference>
<accession>A0ABV6Y3Y8</accession>
<evidence type="ECO:0000256" key="1">
    <source>
        <dbReference type="SAM" id="MobiDB-lite"/>
    </source>
</evidence>
<gene>
    <name evidence="2" type="ORF">ACETIH_04445</name>
</gene>
<dbReference type="SUPFAM" id="SSF46689">
    <property type="entry name" value="Homeodomain-like"/>
    <property type="match status" value="1"/>
</dbReference>
<organism evidence="2 3">
    <name type="scientific">Microvirga arabica</name>
    <dbReference type="NCBI Taxonomy" id="1128671"/>
    <lineage>
        <taxon>Bacteria</taxon>
        <taxon>Pseudomonadati</taxon>
        <taxon>Pseudomonadota</taxon>
        <taxon>Alphaproteobacteria</taxon>
        <taxon>Hyphomicrobiales</taxon>
        <taxon>Methylobacteriaceae</taxon>
        <taxon>Microvirga</taxon>
    </lineage>
</organism>
<name>A0ABV6Y3Y8_9HYPH</name>
<dbReference type="InterPro" id="IPR009057">
    <property type="entry name" value="Homeodomain-like_sf"/>
</dbReference>
<comment type="caution">
    <text evidence="2">The sequence shown here is derived from an EMBL/GenBank/DDBJ whole genome shotgun (WGS) entry which is preliminary data.</text>
</comment>
<protein>
    <recommendedName>
        <fullName evidence="4">Helix-turn-helix domain-containing protein</fullName>
    </recommendedName>
</protein>
<evidence type="ECO:0008006" key="4">
    <source>
        <dbReference type="Google" id="ProtNLM"/>
    </source>
</evidence>
<evidence type="ECO:0000313" key="3">
    <source>
        <dbReference type="Proteomes" id="UP001593940"/>
    </source>
</evidence>
<evidence type="ECO:0000313" key="2">
    <source>
        <dbReference type="EMBL" id="MFC1455985.1"/>
    </source>
</evidence>
<keyword evidence="3" id="KW-1185">Reference proteome</keyword>
<feature type="region of interest" description="Disordered" evidence="1">
    <location>
        <begin position="25"/>
        <end position="44"/>
    </location>
</feature>
<dbReference type="RefSeq" id="WP_203273240.1">
    <property type="nucleotide sequence ID" value="NZ_JAFBID010000039.1"/>
</dbReference>
<sequence length="89" mass="10139">MTVAPDLLGVTRRQAHRLARQFDEHGAGGLRHRARGRPSNRGLGPHVRQMAIAYVTEHFRDFGPTPVSQLLLKYHGLRVSRDTRRACMR</sequence>
<proteinExistence type="predicted"/>
<dbReference type="Proteomes" id="UP001593940">
    <property type="component" value="Unassembled WGS sequence"/>
</dbReference>